<evidence type="ECO:0000313" key="2">
    <source>
        <dbReference type="Proteomes" id="UP000601789"/>
    </source>
</evidence>
<dbReference type="RefSeq" id="WP_198478109.1">
    <property type="nucleotide sequence ID" value="NZ_JADGMQ010000018.1"/>
</dbReference>
<sequence>MLNLAALGNSSLTDIGGFLGFKHKARSREAKIRVYAAVDILRDEWRRIEDRQAEDAEQCRQRVLARRAELAAQRATYFGRAT</sequence>
<comment type="caution">
    <text evidence="1">The sequence shown here is derived from an EMBL/GenBank/DDBJ whole genome shotgun (WGS) entry which is preliminary data.</text>
</comment>
<evidence type="ECO:0000313" key="1">
    <source>
        <dbReference type="EMBL" id="MBI1622575.1"/>
    </source>
</evidence>
<reference evidence="1 2" key="1">
    <citation type="submission" date="2020-10" db="EMBL/GenBank/DDBJ databases">
        <title>Aquamicrobium zhengzhouensis sp. nov., a exopolysaccharide producing bacterium isolated from farmland soil.</title>
        <authorList>
            <person name="Wang X."/>
        </authorList>
    </citation>
    <scope>NUCLEOTIDE SEQUENCE [LARGE SCALE GENOMIC DNA]</scope>
    <source>
        <strain evidence="2">cd-1</strain>
    </source>
</reference>
<keyword evidence="2" id="KW-1185">Reference proteome</keyword>
<proteinExistence type="predicted"/>
<organism evidence="1 2">
    <name type="scientific">Aquamicrobium zhengzhouense</name>
    <dbReference type="NCBI Taxonomy" id="2781738"/>
    <lineage>
        <taxon>Bacteria</taxon>
        <taxon>Pseudomonadati</taxon>
        <taxon>Pseudomonadota</taxon>
        <taxon>Alphaproteobacteria</taxon>
        <taxon>Hyphomicrobiales</taxon>
        <taxon>Phyllobacteriaceae</taxon>
        <taxon>Aquamicrobium</taxon>
    </lineage>
</organism>
<name>A0ABS0SGZ7_9HYPH</name>
<protein>
    <submittedName>
        <fullName evidence="1">Uncharacterized protein</fullName>
    </submittedName>
</protein>
<dbReference type="EMBL" id="JADGMQ010000018">
    <property type="protein sequence ID" value="MBI1622575.1"/>
    <property type="molecule type" value="Genomic_DNA"/>
</dbReference>
<dbReference type="Proteomes" id="UP000601789">
    <property type="component" value="Unassembled WGS sequence"/>
</dbReference>
<accession>A0ABS0SGZ7</accession>
<gene>
    <name evidence="1" type="ORF">IOD40_18105</name>
</gene>